<reference evidence="1" key="1">
    <citation type="submission" date="2025-08" db="UniProtKB">
        <authorList>
            <consortium name="Ensembl"/>
        </authorList>
    </citation>
    <scope>IDENTIFICATION</scope>
</reference>
<proteinExistence type="predicted"/>
<accession>A0A3B3R455</accession>
<dbReference type="GO" id="GO:0035869">
    <property type="term" value="C:ciliary transition zone"/>
    <property type="evidence" value="ECO:0007669"/>
    <property type="project" value="TreeGrafter"/>
</dbReference>
<reference evidence="1" key="2">
    <citation type="submission" date="2025-09" db="UniProtKB">
        <authorList>
            <consortium name="Ensembl"/>
        </authorList>
    </citation>
    <scope>IDENTIFICATION</scope>
</reference>
<dbReference type="PANTHER" id="PTHR21223:SF3">
    <property type="entry name" value="CBY1-INTERACTING BAR DOMAIN-CONTAINING PROTEIN 2"/>
    <property type="match status" value="1"/>
</dbReference>
<dbReference type="GeneTree" id="ENSGT00390000010285"/>
<dbReference type="InterPro" id="IPR009602">
    <property type="entry name" value="CBAR/FAM92"/>
</dbReference>
<dbReference type="GO" id="GO:0036064">
    <property type="term" value="C:ciliary basal body"/>
    <property type="evidence" value="ECO:0007669"/>
    <property type="project" value="TreeGrafter"/>
</dbReference>
<dbReference type="AlphaFoldDB" id="A0A3B3R455"/>
<evidence type="ECO:0000313" key="2">
    <source>
        <dbReference type="Proteomes" id="UP000261540"/>
    </source>
</evidence>
<sequence>VMRKTDLMESTVSQAEVHLGQLCMVLAAYARRTAKLRDKADQLVHQLNDFANTEDLELRTSLRILAEDLAMLQDYRQAQVERLETRVVTPLKAYGEIVKNKRADLKKFTNDRNRELKEIQKLERIRIKNPSDRQGIVSFDGWRFSVAFHLLNMQSICNSFKQIT</sequence>
<organism evidence="1 2">
    <name type="scientific">Paramormyrops kingsleyae</name>
    <dbReference type="NCBI Taxonomy" id="1676925"/>
    <lineage>
        <taxon>Eukaryota</taxon>
        <taxon>Metazoa</taxon>
        <taxon>Chordata</taxon>
        <taxon>Craniata</taxon>
        <taxon>Vertebrata</taxon>
        <taxon>Euteleostomi</taxon>
        <taxon>Actinopterygii</taxon>
        <taxon>Neopterygii</taxon>
        <taxon>Teleostei</taxon>
        <taxon>Osteoglossocephala</taxon>
        <taxon>Osteoglossomorpha</taxon>
        <taxon>Osteoglossiformes</taxon>
        <taxon>Mormyridae</taxon>
        <taxon>Paramormyrops</taxon>
    </lineage>
</organism>
<evidence type="ECO:0000313" key="1">
    <source>
        <dbReference type="Ensembl" id="ENSPKIP00000012969.1"/>
    </source>
</evidence>
<keyword evidence="2" id="KW-1185">Reference proteome</keyword>
<dbReference type="STRING" id="1676925.ENSPKIP00000012969"/>
<dbReference type="GO" id="GO:0060271">
    <property type="term" value="P:cilium assembly"/>
    <property type="evidence" value="ECO:0007669"/>
    <property type="project" value="TreeGrafter"/>
</dbReference>
<protein>
    <submittedName>
        <fullName evidence="1">CBY1 interacting BAR domain containing 2</fullName>
    </submittedName>
</protein>
<dbReference type="PANTHER" id="PTHR21223">
    <property type="entry name" value="CBY1-INTERACTING BAR DOMAIN-CONTAINING PROTEIN HOMOLOG"/>
    <property type="match status" value="1"/>
</dbReference>
<dbReference type="Pfam" id="PF06730">
    <property type="entry name" value="FAM92"/>
    <property type="match status" value="1"/>
</dbReference>
<dbReference type="Proteomes" id="UP000261540">
    <property type="component" value="Unplaced"/>
</dbReference>
<name>A0A3B3R455_9TELE</name>
<dbReference type="Ensembl" id="ENSPKIT00000037376.1">
    <property type="protein sequence ID" value="ENSPKIP00000012969.1"/>
    <property type="gene ID" value="ENSPKIG00000000561.1"/>
</dbReference>